<sequence length="424" mass="48282">MDKCVVRQAIKEVSTQNIIGYEILFQTNGDDLYSKTENSAADKMINFLMQNSGKIFSDKPTFMTFTPSLLFRNLPKMFGKETLVIQIEDNLIVHPLALPMIKKYKAEGYLFAINDFQFSPKYFGMLEYTDYIRISVSGKDEKERTSLDNVVKMAQAFGKKCIATGVNGKEEYELAAALNVEYMEGNYIAETLMTKANKIDYLQGNFFQLVGAISKDEPDMDELEEIISRDAGLTYALLKMVNSAYFALRKRTASVRQAIVTMGLGQLREWVYMLSIDEEDPTGSSAEILKMSFLRAKFAQELTGLIHKPDFPINKFEAYMMGMFSNLEYMVDATMEEILEEIPVKDEVKKALISYEGDAGKLMLLILAYEKADWKESKKLAGELGIDATTLAQIYMDCIQNVNEIWQALTTDFKRKEDSVEREE</sequence>
<dbReference type="PANTHER" id="PTHR33525:SF4">
    <property type="entry name" value="CYCLIC DI-GMP PHOSPHODIESTERASE CDGJ"/>
    <property type="match status" value="1"/>
</dbReference>
<dbReference type="Pfam" id="PF00563">
    <property type="entry name" value="EAL"/>
    <property type="match status" value="1"/>
</dbReference>
<dbReference type="Gene3D" id="3.20.20.450">
    <property type="entry name" value="EAL domain"/>
    <property type="match status" value="1"/>
</dbReference>
<evidence type="ECO:0000259" key="1">
    <source>
        <dbReference type="PROSITE" id="PS50883"/>
    </source>
</evidence>
<evidence type="ECO:0000313" key="4">
    <source>
        <dbReference type="Proteomes" id="UP000095003"/>
    </source>
</evidence>
<feature type="domain" description="EAL" evidence="1">
    <location>
        <begin position="1"/>
        <end position="205"/>
    </location>
</feature>
<dbReference type="PATRIC" id="fig|1432052.3.peg.6244"/>
<gene>
    <name evidence="3" type="ORF">BEH84_05641</name>
</gene>
<dbReference type="Pfam" id="PF08668">
    <property type="entry name" value="HDOD"/>
    <property type="match status" value="1"/>
</dbReference>
<evidence type="ECO:0000259" key="2">
    <source>
        <dbReference type="PROSITE" id="PS51833"/>
    </source>
</evidence>
<dbReference type="Gene3D" id="1.10.3210.10">
    <property type="entry name" value="Hypothetical protein af1432"/>
    <property type="match status" value="1"/>
</dbReference>
<dbReference type="InterPro" id="IPR035919">
    <property type="entry name" value="EAL_sf"/>
</dbReference>
<feature type="domain" description="HDOD" evidence="2">
    <location>
        <begin position="199"/>
        <end position="390"/>
    </location>
</feature>
<proteinExistence type="predicted"/>
<dbReference type="SUPFAM" id="SSF141868">
    <property type="entry name" value="EAL domain-like"/>
    <property type="match status" value="1"/>
</dbReference>
<dbReference type="InterPro" id="IPR014408">
    <property type="entry name" value="dGMP_Pdiesterase_EAL/HD-GYP"/>
</dbReference>
<dbReference type="InterPro" id="IPR013976">
    <property type="entry name" value="HDOD"/>
</dbReference>
<protein>
    <submittedName>
        <fullName evidence="3">HDOD domain protein</fullName>
    </submittedName>
</protein>
<reference evidence="3 4" key="1">
    <citation type="submission" date="2016-07" db="EMBL/GenBank/DDBJ databases">
        <title>Characterization of isolates of Eisenbergiella tayi derived from blood cultures, using whole genome sequencing.</title>
        <authorList>
            <person name="Burdz T."/>
            <person name="Wiebe D."/>
            <person name="Huynh C."/>
            <person name="Bernard K."/>
        </authorList>
    </citation>
    <scope>NUCLEOTIDE SEQUENCE [LARGE SCALE GENOMIC DNA]</scope>
    <source>
        <strain evidence="3 4">NML 120489</strain>
    </source>
</reference>
<dbReference type="InterPro" id="IPR052340">
    <property type="entry name" value="RNase_Y/CdgJ"/>
</dbReference>
<dbReference type="PROSITE" id="PS51833">
    <property type="entry name" value="HDOD"/>
    <property type="match status" value="1"/>
</dbReference>
<evidence type="ECO:0000313" key="3">
    <source>
        <dbReference type="EMBL" id="ODM08316.1"/>
    </source>
</evidence>
<dbReference type="InterPro" id="IPR001633">
    <property type="entry name" value="EAL_dom"/>
</dbReference>
<dbReference type="RefSeq" id="WP_009250543.1">
    <property type="nucleotide sequence ID" value="NZ_CABMHK010000138.1"/>
</dbReference>
<dbReference type="EMBL" id="MCGI01000006">
    <property type="protein sequence ID" value="ODM08316.1"/>
    <property type="molecule type" value="Genomic_DNA"/>
</dbReference>
<dbReference type="PIRSF" id="PIRSF003180">
    <property type="entry name" value="DiGMPpdiest_YuxH"/>
    <property type="match status" value="1"/>
</dbReference>
<dbReference type="AlphaFoldDB" id="A0A1E3AJD9"/>
<organism evidence="3 4">
    <name type="scientific">Eisenbergiella tayi</name>
    <dbReference type="NCBI Taxonomy" id="1432052"/>
    <lineage>
        <taxon>Bacteria</taxon>
        <taxon>Bacillati</taxon>
        <taxon>Bacillota</taxon>
        <taxon>Clostridia</taxon>
        <taxon>Lachnospirales</taxon>
        <taxon>Lachnospiraceae</taxon>
        <taxon>Eisenbergiella</taxon>
    </lineage>
</organism>
<accession>A0A1E3AJD9</accession>
<dbReference type="SUPFAM" id="SSF109604">
    <property type="entry name" value="HD-domain/PDEase-like"/>
    <property type="match status" value="1"/>
</dbReference>
<name>A0A1E3AJD9_9FIRM</name>
<dbReference type="PANTHER" id="PTHR33525">
    <property type="match status" value="1"/>
</dbReference>
<dbReference type="Proteomes" id="UP000095003">
    <property type="component" value="Unassembled WGS sequence"/>
</dbReference>
<comment type="caution">
    <text evidence="3">The sequence shown here is derived from an EMBL/GenBank/DDBJ whole genome shotgun (WGS) entry which is preliminary data.</text>
</comment>
<dbReference type="PROSITE" id="PS50883">
    <property type="entry name" value="EAL"/>
    <property type="match status" value="1"/>
</dbReference>